<dbReference type="STRING" id="1302685.SAMN05444408_11213"/>
<dbReference type="Proteomes" id="UP000184236">
    <property type="component" value="Unassembled WGS sequence"/>
</dbReference>
<keyword evidence="2 5" id="KW-0238">DNA-binding</keyword>
<keyword evidence="6" id="KW-1185">Reference proteome</keyword>
<gene>
    <name evidence="5" type="ORF">SAMN05444408_11213</name>
</gene>
<dbReference type="PANTHER" id="PTHR43280">
    <property type="entry name" value="ARAC-FAMILY TRANSCRIPTIONAL REGULATOR"/>
    <property type="match status" value="1"/>
</dbReference>
<accession>A0A1M5A633</accession>
<organism evidence="5 6">
    <name type="scientific">Chryseobacterium takakiae</name>
    <dbReference type="NCBI Taxonomy" id="1302685"/>
    <lineage>
        <taxon>Bacteria</taxon>
        <taxon>Pseudomonadati</taxon>
        <taxon>Bacteroidota</taxon>
        <taxon>Flavobacteriia</taxon>
        <taxon>Flavobacteriales</taxon>
        <taxon>Weeksellaceae</taxon>
        <taxon>Chryseobacterium group</taxon>
        <taxon>Chryseobacterium</taxon>
    </lineage>
</organism>
<protein>
    <submittedName>
        <fullName evidence="5">AraC-type DNA-binding protein</fullName>
    </submittedName>
</protein>
<dbReference type="Gene3D" id="1.10.10.60">
    <property type="entry name" value="Homeodomain-like"/>
    <property type="match status" value="1"/>
</dbReference>
<sequence>MNYTNFSMEKTAHISYASLDDFYREMTSKLGTDIGSIFPKGLHKEIGHFNVFDIAQTIEKVKLTSEMPYNRRKYYKISLIRGRNRAEYADKIIQIKNNALLFATPKVPYHWVPEDTNQSGSFCVFTEDFFIKDKSYNTLEDLPIFQPGNIPLFEIDDDLADEIEQLYRKIKKEIDSDYIFKYDLIRNYVLELIHYGQKLQPASKLSTSNDASLRVVSLFIELLERQFPIESSDQRLQLKTAKDYADRLAVHVNYLNKKLKESTGKTTTEIIAERIVQEAKIMLRQTRWNISEISYALGFEEIAHFSNFFKKKTSLAPMEFRS</sequence>
<dbReference type="GO" id="GO:0003700">
    <property type="term" value="F:DNA-binding transcription factor activity"/>
    <property type="evidence" value="ECO:0007669"/>
    <property type="project" value="InterPro"/>
</dbReference>
<evidence type="ECO:0000256" key="3">
    <source>
        <dbReference type="ARBA" id="ARBA00023163"/>
    </source>
</evidence>
<dbReference type="Pfam" id="PF12833">
    <property type="entry name" value="HTH_18"/>
    <property type="match status" value="1"/>
</dbReference>
<dbReference type="InterPro" id="IPR018060">
    <property type="entry name" value="HTH_AraC"/>
</dbReference>
<evidence type="ECO:0000313" key="5">
    <source>
        <dbReference type="EMBL" id="SHF25768.1"/>
    </source>
</evidence>
<evidence type="ECO:0000259" key="4">
    <source>
        <dbReference type="PROSITE" id="PS01124"/>
    </source>
</evidence>
<evidence type="ECO:0000256" key="2">
    <source>
        <dbReference type="ARBA" id="ARBA00023125"/>
    </source>
</evidence>
<dbReference type="PROSITE" id="PS01124">
    <property type="entry name" value="HTH_ARAC_FAMILY_2"/>
    <property type="match status" value="1"/>
</dbReference>
<keyword evidence="1" id="KW-0805">Transcription regulation</keyword>
<dbReference type="GO" id="GO:0043565">
    <property type="term" value="F:sequence-specific DNA binding"/>
    <property type="evidence" value="ECO:0007669"/>
    <property type="project" value="InterPro"/>
</dbReference>
<dbReference type="EMBL" id="FQVO01000012">
    <property type="protein sequence ID" value="SHF25768.1"/>
    <property type="molecule type" value="Genomic_DNA"/>
</dbReference>
<dbReference type="SMART" id="SM00342">
    <property type="entry name" value="HTH_ARAC"/>
    <property type="match status" value="1"/>
</dbReference>
<dbReference type="PANTHER" id="PTHR43280:SF32">
    <property type="entry name" value="TRANSCRIPTIONAL REGULATORY PROTEIN"/>
    <property type="match status" value="1"/>
</dbReference>
<evidence type="ECO:0000313" key="6">
    <source>
        <dbReference type="Proteomes" id="UP000184236"/>
    </source>
</evidence>
<keyword evidence="3" id="KW-0804">Transcription</keyword>
<proteinExistence type="predicted"/>
<name>A0A1M5A633_9FLAO</name>
<dbReference type="InterPro" id="IPR009057">
    <property type="entry name" value="Homeodomain-like_sf"/>
</dbReference>
<reference evidence="6" key="1">
    <citation type="submission" date="2016-11" db="EMBL/GenBank/DDBJ databases">
        <authorList>
            <person name="Varghese N."/>
            <person name="Submissions S."/>
        </authorList>
    </citation>
    <scope>NUCLEOTIDE SEQUENCE [LARGE SCALE GENOMIC DNA]</scope>
    <source>
        <strain evidence="6">DSM 26898</strain>
    </source>
</reference>
<dbReference type="SUPFAM" id="SSF46689">
    <property type="entry name" value="Homeodomain-like"/>
    <property type="match status" value="1"/>
</dbReference>
<dbReference type="AlphaFoldDB" id="A0A1M5A633"/>
<feature type="domain" description="HTH araC/xylS-type" evidence="4">
    <location>
        <begin position="213"/>
        <end position="322"/>
    </location>
</feature>
<evidence type="ECO:0000256" key="1">
    <source>
        <dbReference type="ARBA" id="ARBA00023015"/>
    </source>
</evidence>